<evidence type="ECO:0000256" key="1">
    <source>
        <dbReference type="SAM" id="SignalP"/>
    </source>
</evidence>
<evidence type="ECO:0000313" key="2">
    <source>
        <dbReference type="EMBL" id="MDH6502876.1"/>
    </source>
</evidence>
<reference evidence="2" key="1">
    <citation type="submission" date="2023-04" db="EMBL/GenBank/DDBJ databases">
        <title>Genome Encyclopedia of Bacteria and Archaea VI: Functional Genomics of Type Strains.</title>
        <authorList>
            <person name="Whitman W."/>
        </authorList>
    </citation>
    <scope>NUCLEOTIDE SEQUENCE</scope>
    <source>
        <strain evidence="2">Enz.4-51</strain>
    </source>
</reference>
<keyword evidence="3" id="KW-1185">Reference proteome</keyword>
<evidence type="ECO:0000313" key="3">
    <source>
        <dbReference type="Proteomes" id="UP001161160"/>
    </source>
</evidence>
<keyword evidence="1" id="KW-0732">Signal</keyword>
<sequence>MQINRFTNSVLSLLGIMAILLAPAPSVAAPFFFPDVNPSFGKSDPPDWLHDGRGNDGYVTITSEVIPTSACTQMSSHRFWGSDKTQLVLSITSYGFKNKLDKLEVPIATFDGRENGSQCASLSTTPLQVVPMTNMASYSILSPGKLSLVLNVKSSNDSNQDYVGSAKFLLGAAAIVATGGSAAAIGGVSTAVGSSVVSDTQTKANTLLQGMIDAKVPISFSWPELRQGIQSVEIPVYKTDQDINKITDKEIEKLQKDPKADKQLLFTVKLSFQFSRTLFYPTMVDIDDLVNRENLSSQHVLNHLAPESTQNFMQILNNSSPSLLQKIGRSDGSDLARACSSGFDKLKVAGLDNVDIAIVMKSFIDEAKATETWYSNPEIVRSCFGQAPSIASYLEKIYDPSSAPAK</sequence>
<dbReference type="AlphaFoldDB" id="A0AA43M677"/>
<dbReference type="EMBL" id="JARXYA010000001">
    <property type="protein sequence ID" value="MDH6502876.1"/>
    <property type="molecule type" value="Genomic_DNA"/>
</dbReference>
<protein>
    <submittedName>
        <fullName evidence="2">Uncharacterized protein</fullName>
    </submittedName>
</protein>
<feature type="signal peptide" evidence="1">
    <location>
        <begin position="1"/>
        <end position="28"/>
    </location>
</feature>
<comment type="caution">
    <text evidence="2">The sequence shown here is derived from an EMBL/GenBank/DDBJ whole genome shotgun (WGS) entry which is preliminary data.</text>
</comment>
<gene>
    <name evidence="2" type="ORF">M2127_000159</name>
</gene>
<proteinExistence type="predicted"/>
<accession>A0AA43M677</accession>
<organism evidence="2 3">
    <name type="scientific">Polynucleobacter sphagniphilus</name>
    <dbReference type="NCBI Taxonomy" id="1743169"/>
    <lineage>
        <taxon>Bacteria</taxon>
        <taxon>Pseudomonadati</taxon>
        <taxon>Pseudomonadota</taxon>
        <taxon>Betaproteobacteria</taxon>
        <taxon>Burkholderiales</taxon>
        <taxon>Burkholderiaceae</taxon>
        <taxon>Polynucleobacter</taxon>
    </lineage>
</organism>
<name>A0AA43M677_9BURK</name>
<feature type="chain" id="PRO_5041410702" evidence="1">
    <location>
        <begin position="29"/>
        <end position="406"/>
    </location>
</feature>
<dbReference type="Proteomes" id="UP001161160">
    <property type="component" value="Unassembled WGS sequence"/>
</dbReference>